<keyword evidence="2" id="KW-1185">Reference proteome</keyword>
<gene>
    <name evidence="1" type="ORF">CTI12_AA371310</name>
</gene>
<accession>A0A2U1MBI9</accession>
<name>A0A2U1MBI9_ARTAN</name>
<evidence type="ECO:0000313" key="1">
    <source>
        <dbReference type="EMBL" id="PWA58644.1"/>
    </source>
</evidence>
<dbReference type="EMBL" id="PKPP01005836">
    <property type="protein sequence ID" value="PWA58644.1"/>
    <property type="molecule type" value="Genomic_DNA"/>
</dbReference>
<reference evidence="1 2" key="1">
    <citation type="journal article" date="2018" name="Mol. Plant">
        <title>The genome of Artemisia annua provides insight into the evolution of Asteraceae family and artemisinin biosynthesis.</title>
        <authorList>
            <person name="Shen Q."/>
            <person name="Zhang L."/>
            <person name="Liao Z."/>
            <person name="Wang S."/>
            <person name="Yan T."/>
            <person name="Shi P."/>
            <person name="Liu M."/>
            <person name="Fu X."/>
            <person name="Pan Q."/>
            <person name="Wang Y."/>
            <person name="Lv Z."/>
            <person name="Lu X."/>
            <person name="Zhang F."/>
            <person name="Jiang W."/>
            <person name="Ma Y."/>
            <person name="Chen M."/>
            <person name="Hao X."/>
            <person name="Li L."/>
            <person name="Tang Y."/>
            <person name="Lv G."/>
            <person name="Zhou Y."/>
            <person name="Sun X."/>
            <person name="Brodelius P.E."/>
            <person name="Rose J.K.C."/>
            <person name="Tang K."/>
        </authorList>
    </citation>
    <scope>NUCLEOTIDE SEQUENCE [LARGE SCALE GENOMIC DNA]</scope>
    <source>
        <strain evidence="2">cv. Huhao1</strain>
        <tissue evidence="1">Leaf</tissue>
    </source>
</reference>
<dbReference type="GO" id="GO:0016301">
    <property type="term" value="F:kinase activity"/>
    <property type="evidence" value="ECO:0007669"/>
    <property type="project" value="UniProtKB-KW"/>
</dbReference>
<evidence type="ECO:0000313" key="2">
    <source>
        <dbReference type="Proteomes" id="UP000245207"/>
    </source>
</evidence>
<keyword evidence="1" id="KW-0675">Receptor</keyword>
<keyword evidence="1" id="KW-0808">Transferase</keyword>
<sequence>MKIIVCWDSLRRDEDTEAQYQISQKGERVSNRSAGNESTLSEVSLEDVADCEIAWDDITLGDRIGLSSYGEVYCGDCHGLITDVTVKKFLDQEITTGSLEEFRSEYMY</sequence>
<dbReference type="Gene3D" id="3.30.200.20">
    <property type="entry name" value="Phosphorylase Kinase, domain 1"/>
    <property type="match status" value="1"/>
</dbReference>
<keyword evidence="1" id="KW-0418">Kinase</keyword>
<dbReference type="OrthoDB" id="1937654at2759"/>
<organism evidence="1 2">
    <name type="scientific">Artemisia annua</name>
    <name type="common">Sweet wormwood</name>
    <dbReference type="NCBI Taxonomy" id="35608"/>
    <lineage>
        <taxon>Eukaryota</taxon>
        <taxon>Viridiplantae</taxon>
        <taxon>Streptophyta</taxon>
        <taxon>Embryophyta</taxon>
        <taxon>Tracheophyta</taxon>
        <taxon>Spermatophyta</taxon>
        <taxon>Magnoliopsida</taxon>
        <taxon>eudicotyledons</taxon>
        <taxon>Gunneridae</taxon>
        <taxon>Pentapetalae</taxon>
        <taxon>asterids</taxon>
        <taxon>campanulids</taxon>
        <taxon>Asterales</taxon>
        <taxon>Asteraceae</taxon>
        <taxon>Asteroideae</taxon>
        <taxon>Anthemideae</taxon>
        <taxon>Artemisiinae</taxon>
        <taxon>Artemisia</taxon>
    </lineage>
</organism>
<comment type="caution">
    <text evidence="1">The sequence shown here is derived from an EMBL/GenBank/DDBJ whole genome shotgun (WGS) entry which is preliminary data.</text>
</comment>
<protein>
    <submittedName>
        <fullName evidence="1">Tyrosine-protein kinase, insulin-like receptor</fullName>
    </submittedName>
</protein>
<dbReference type="Proteomes" id="UP000245207">
    <property type="component" value="Unassembled WGS sequence"/>
</dbReference>
<dbReference type="AlphaFoldDB" id="A0A2U1MBI9"/>
<proteinExistence type="predicted"/>
<dbReference type="STRING" id="35608.A0A2U1MBI9"/>